<evidence type="ECO:0000313" key="3">
    <source>
        <dbReference type="Proteomes" id="UP000510788"/>
    </source>
</evidence>
<feature type="domain" description="HTH cro/C1-type" evidence="1">
    <location>
        <begin position="26"/>
        <end position="60"/>
    </location>
</feature>
<dbReference type="Proteomes" id="UP000510788">
    <property type="component" value="Chromosome"/>
</dbReference>
<dbReference type="PANTHER" id="PTHR37038">
    <property type="entry name" value="TRANSCRIPTIONAL REGULATOR-RELATED"/>
    <property type="match status" value="1"/>
</dbReference>
<dbReference type="InterPro" id="IPR010982">
    <property type="entry name" value="Lambda_DNA-bd_dom_sf"/>
</dbReference>
<evidence type="ECO:0000259" key="1">
    <source>
        <dbReference type="PROSITE" id="PS50943"/>
    </source>
</evidence>
<dbReference type="Pfam" id="PF01381">
    <property type="entry name" value="HTH_3"/>
    <property type="match status" value="1"/>
</dbReference>
<organism evidence="2 3">
    <name type="scientific">Lactobacillus johnsonii</name>
    <dbReference type="NCBI Taxonomy" id="33959"/>
    <lineage>
        <taxon>Bacteria</taxon>
        <taxon>Bacillati</taxon>
        <taxon>Bacillota</taxon>
        <taxon>Bacilli</taxon>
        <taxon>Lactobacillales</taxon>
        <taxon>Lactobacillaceae</taxon>
        <taxon>Lactobacillus</taxon>
    </lineage>
</organism>
<dbReference type="NCBIfam" id="TIGR01716">
    <property type="entry name" value="RGG_Cterm"/>
    <property type="match status" value="1"/>
</dbReference>
<dbReference type="InterPro" id="IPR053163">
    <property type="entry name" value="HTH-type_regulator_Rgg"/>
</dbReference>
<dbReference type="Pfam" id="PF21259">
    <property type="entry name" value="Rgg_C"/>
    <property type="match status" value="1"/>
</dbReference>
<dbReference type="InterPro" id="IPR001387">
    <property type="entry name" value="Cro/C1-type_HTH"/>
</dbReference>
<dbReference type="CDD" id="cd00093">
    <property type="entry name" value="HTH_XRE"/>
    <property type="match status" value="1"/>
</dbReference>
<dbReference type="Gene3D" id="1.25.40.400">
    <property type="match status" value="1"/>
</dbReference>
<dbReference type="GO" id="GO:0003677">
    <property type="term" value="F:DNA binding"/>
    <property type="evidence" value="ECO:0007669"/>
    <property type="project" value="InterPro"/>
</dbReference>
<dbReference type="PROSITE" id="PS50943">
    <property type="entry name" value="HTH_CROC1"/>
    <property type="match status" value="1"/>
</dbReference>
<dbReference type="AlphaFoldDB" id="A0A9X7TYM1"/>
<protein>
    <submittedName>
        <fullName evidence="2">Helix-turn-helix domain-containing protein</fullName>
    </submittedName>
</protein>
<dbReference type="EMBL" id="CP047409">
    <property type="protein sequence ID" value="QLL68034.1"/>
    <property type="molecule type" value="Genomic_DNA"/>
</dbReference>
<reference evidence="2 3" key="1">
    <citation type="submission" date="2020-01" db="EMBL/GenBank/DDBJ databases">
        <title>Complete and circular genome sequences of six lactobacillus isolates from horses.</title>
        <authorList>
            <person name="Hassan H.M."/>
        </authorList>
    </citation>
    <scope>NUCLEOTIDE SEQUENCE [LARGE SCALE GENOMIC DNA]</scope>
    <source>
        <strain evidence="2 3">3DG</strain>
    </source>
</reference>
<accession>A0A9X7TYM1</accession>
<sequence length="285" mass="34129">MKIGEVLKEYRLSQNKNQKNFINDIVSQPYYSKVEQGIHRITAEDLIKILNYNGIELEEFFRKFNYQDGFIHFPKKDFSRMMREAYYENDQEKIGEIKKLIEESNLSKKDKNDTFLIIEASLETMSKPNDQVNEELKRKMQKRLFEIEDFNETNVGIFCDFIELYNFDTGKIIGNKILNQYQNTNSIKMQIALLTIVANLMILAIKENREEEINIFLKKTEKIKMVPELTFYKLVILFLKNLIYYRNTFQIKYLKECLRLKRMISEIGMDSYAEELNNFLKENIK</sequence>
<dbReference type="SUPFAM" id="SSF47413">
    <property type="entry name" value="lambda repressor-like DNA-binding domains"/>
    <property type="match status" value="1"/>
</dbReference>
<dbReference type="InterPro" id="IPR010057">
    <property type="entry name" value="Transcription_activator_Rgg_C"/>
</dbReference>
<dbReference type="RefSeq" id="WP_180873818.1">
    <property type="nucleotide sequence ID" value="NZ_CP047409.1"/>
</dbReference>
<dbReference type="Gene3D" id="1.10.260.40">
    <property type="entry name" value="lambda repressor-like DNA-binding domains"/>
    <property type="match status" value="1"/>
</dbReference>
<gene>
    <name evidence="2" type="ORF">GTO82_03850</name>
</gene>
<dbReference type="SMART" id="SM00530">
    <property type="entry name" value="HTH_XRE"/>
    <property type="match status" value="1"/>
</dbReference>
<evidence type="ECO:0000313" key="2">
    <source>
        <dbReference type="EMBL" id="QLL68034.1"/>
    </source>
</evidence>
<name>A0A9X7TYM1_LACJH</name>
<proteinExistence type="predicted"/>